<evidence type="ECO:0000313" key="2">
    <source>
        <dbReference type="Proteomes" id="UP001159371"/>
    </source>
</evidence>
<dbReference type="EMBL" id="JANQDO010000088">
    <property type="protein sequence ID" value="MDH6057823.1"/>
    <property type="molecule type" value="Genomic_DNA"/>
</dbReference>
<gene>
    <name evidence="1" type="ORF">NWP19_13815</name>
</gene>
<organism evidence="1 2">
    <name type="scientific">Umezakia ovalisporum FSS-43</name>
    <dbReference type="NCBI Taxonomy" id="2740520"/>
    <lineage>
        <taxon>Bacteria</taxon>
        <taxon>Bacillati</taxon>
        <taxon>Cyanobacteriota</taxon>
        <taxon>Cyanophyceae</taxon>
        <taxon>Nostocales</taxon>
        <taxon>Nodulariaceae</taxon>
        <taxon>Umezakia</taxon>
    </lineage>
</organism>
<keyword evidence="2" id="KW-1185">Reference proteome</keyword>
<evidence type="ECO:0000313" key="1">
    <source>
        <dbReference type="EMBL" id="MDH6057823.1"/>
    </source>
</evidence>
<name>A0ABT6K610_9CYAN</name>
<protein>
    <submittedName>
        <fullName evidence="1">Uncharacterized protein</fullName>
    </submittedName>
</protein>
<dbReference type="Proteomes" id="UP001159371">
    <property type="component" value="Unassembled WGS sequence"/>
</dbReference>
<reference evidence="1 2" key="1">
    <citation type="journal article" date="2023" name="J. Phycol.">
        <title>Chrysosporum ovalisporum is synonymous with the true-branching cyanobacterium Umezakia natans (Nostocales/Aphanizomenonaceae).</title>
        <authorList>
            <person name="McGregor G.B."/>
            <person name="Sendall B.C."/>
            <person name="Niiyama Y."/>
            <person name="Tuji A."/>
            <person name="Willis A."/>
        </authorList>
    </citation>
    <scope>NUCLEOTIDE SEQUENCE [LARGE SCALE GENOMIC DNA]</scope>
    <source>
        <strain evidence="1 2">FSS-43</strain>
    </source>
</reference>
<dbReference type="RefSeq" id="WP_280657265.1">
    <property type="nucleotide sequence ID" value="NZ_JANQDO010000088.1"/>
</dbReference>
<proteinExistence type="predicted"/>
<comment type="caution">
    <text evidence="1">The sequence shown here is derived from an EMBL/GenBank/DDBJ whole genome shotgun (WGS) entry which is preliminary data.</text>
</comment>
<accession>A0ABT6K610</accession>
<sequence>MQLPAPNGNSIEENVTISKGLMPLHRGGFFTERFITGLDLADKEGKWTGKKKQEKLKPILNDCELEAAETQVGLKLAMKCELSPNASVFTGSDRFGNLEFWNGNDRLKSKIITKNHYQKQLKRRFLKRLYFFVHSCQR</sequence>
<dbReference type="GeneID" id="83684500"/>